<proteinExistence type="predicted"/>
<accession>A0A2T2Z1I8</accession>
<feature type="compositionally biased region" description="Basic and acidic residues" evidence="1">
    <location>
        <begin position="48"/>
        <end position="73"/>
    </location>
</feature>
<feature type="compositionally biased region" description="Basic and acidic residues" evidence="1">
    <location>
        <begin position="80"/>
        <end position="94"/>
    </location>
</feature>
<reference evidence="2 3" key="1">
    <citation type="submission" date="2018-02" db="EMBL/GenBank/DDBJ databases">
        <title>8 Nocardia nova and 1 Nocardia cyriacigeorgica strain used for evolution to TMP-SMX.</title>
        <authorList>
            <person name="Mehta H."/>
            <person name="Weng J."/>
            <person name="Shamoo Y."/>
        </authorList>
    </citation>
    <scope>NUCLEOTIDE SEQUENCE [LARGE SCALE GENOMIC DNA]</scope>
    <source>
        <strain evidence="2 3">ATCC 33727</strain>
    </source>
</reference>
<gene>
    <name evidence="2" type="ORF">C8259_19000</name>
</gene>
<feature type="compositionally biased region" description="Basic and acidic residues" evidence="1">
    <location>
        <begin position="21"/>
        <end position="33"/>
    </location>
</feature>
<organism evidence="2 3">
    <name type="scientific">Nocardia nova</name>
    <dbReference type="NCBI Taxonomy" id="37330"/>
    <lineage>
        <taxon>Bacteria</taxon>
        <taxon>Bacillati</taxon>
        <taxon>Actinomycetota</taxon>
        <taxon>Actinomycetes</taxon>
        <taxon>Mycobacteriales</taxon>
        <taxon>Nocardiaceae</taxon>
        <taxon>Nocardia</taxon>
    </lineage>
</organism>
<dbReference type="AlphaFoldDB" id="A0A2T2Z1I8"/>
<dbReference type="EMBL" id="PYHS01000009">
    <property type="protein sequence ID" value="PSR61631.1"/>
    <property type="molecule type" value="Genomic_DNA"/>
</dbReference>
<evidence type="ECO:0000313" key="2">
    <source>
        <dbReference type="EMBL" id="PSR61631.1"/>
    </source>
</evidence>
<dbReference type="Proteomes" id="UP000241647">
    <property type="component" value="Unassembled WGS sequence"/>
</dbReference>
<sequence>MSWRARLDSITADHISALRRTEQEVSEVDERARAATARMGEMAGAAHSESETPQERAAREAREERDRSAREALARTAALRSEKHGGAKHARDEVVLPVDWTDEDEARAEGYGPPKSWLT</sequence>
<evidence type="ECO:0008006" key="4">
    <source>
        <dbReference type="Google" id="ProtNLM"/>
    </source>
</evidence>
<comment type="caution">
    <text evidence="2">The sequence shown here is derived from an EMBL/GenBank/DDBJ whole genome shotgun (WGS) entry which is preliminary data.</text>
</comment>
<name>A0A2T2Z1I8_9NOCA</name>
<evidence type="ECO:0000313" key="3">
    <source>
        <dbReference type="Proteomes" id="UP000241647"/>
    </source>
</evidence>
<feature type="region of interest" description="Disordered" evidence="1">
    <location>
        <begin position="21"/>
        <end position="119"/>
    </location>
</feature>
<evidence type="ECO:0000256" key="1">
    <source>
        <dbReference type="SAM" id="MobiDB-lite"/>
    </source>
</evidence>
<protein>
    <recommendedName>
        <fullName evidence="4">HNH endonuclease</fullName>
    </recommendedName>
</protein>